<sequence length="99" mass="10883">PWEGKGFKPVGYGYDSIAATIMTIHRMEPETSGLTGGEALEQRRQLIREVDSRGIIATPANSYINELVVEAARLSISLDGEAVEITYGDKPRIQRRAHG</sequence>
<comment type="caution">
    <text evidence="1">The sequence shown here is derived from an EMBL/GenBank/DDBJ whole genome shotgun (WGS) entry which is preliminary data.</text>
</comment>
<reference evidence="1" key="1">
    <citation type="journal article" date="2014" name="Front. Microbiol.">
        <title>High frequency of phylogenetically diverse reductive dehalogenase-homologous genes in deep subseafloor sedimentary metagenomes.</title>
        <authorList>
            <person name="Kawai M."/>
            <person name="Futagami T."/>
            <person name="Toyoda A."/>
            <person name="Takaki Y."/>
            <person name="Nishi S."/>
            <person name="Hori S."/>
            <person name="Arai W."/>
            <person name="Tsubouchi T."/>
            <person name="Morono Y."/>
            <person name="Uchiyama I."/>
            <person name="Ito T."/>
            <person name="Fujiyama A."/>
            <person name="Inagaki F."/>
            <person name="Takami H."/>
        </authorList>
    </citation>
    <scope>NUCLEOTIDE SEQUENCE</scope>
    <source>
        <strain evidence="1">Expedition CK06-06</strain>
    </source>
</reference>
<protein>
    <submittedName>
        <fullName evidence="1">Uncharacterized protein</fullName>
    </submittedName>
</protein>
<evidence type="ECO:0000313" key="1">
    <source>
        <dbReference type="EMBL" id="GAH16861.1"/>
    </source>
</evidence>
<dbReference type="EMBL" id="BART01030392">
    <property type="protein sequence ID" value="GAH16861.1"/>
    <property type="molecule type" value="Genomic_DNA"/>
</dbReference>
<accession>X1D7X1</accession>
<organism evidence="1">
    <name type="scientific">marine sediment metagenome</name>
    <dbReference type="NCBI Taxonomy" id="412755"/>
    <lineage>
        <taxon>unclassified sequences</taxon>
        <taxon>metagenomes</taxon>
        <taxon>ecological metagenomes</taxon>
    </lineage>
</organism>
<dbReference type="AlphaFoldDB" id="X1D7X1"/>
<proteinExistence type="predicted"/>
<feature type="non-terminal residue" evidence="1">
    <location>
        <position position="1"/>
    </location>
</feature>
<name>X1D7X1_9ZZZZ</name>
<gene>
    <name evidence="1" type="ORF">S01H4_53083</name>
</gene>